<dbReference type="RefSeq" id="XP_001435176.1">
    <property type="nucleotide sequence ID" value="XM_001435139.1"/>
</dbReference>
<feature type="compositionally biased region" description="Polar residues" evidence="1">
    <location>
        <begin position="173"/>
        <end position="184"/>
    </location>
</feature>
<evidence type="ECO:0000256" key="1">
    <source>
        <dbReference type="SAM" id="MobiDB-lite"/>
    </source>
</evidence>
<dbReference type="OMA" id="ASQFIMK"/>
<reference evidence="3 4" key="1">
    <citation type="journal article" date="2006" name="Nature">
        <title>Global trends of whole-genome duplications revealed by the ciliate Paramecium tetraurelia.</title>
        <authorList>
            <consortium name="Genoscope"/>
            <person name="Aury J.-M."/>
            <person name="Jaillon O."/>
            <person name="Duret L."/>
            <person name="Noel B."/>
            <person name="Jubin C."/>
            <person name="Porcel B.M."/>
            <person name="Segurens B."/>
            <person name="Daubin V."/>
            <person name="Anthouard V."/>
            <person name="Aiach N."/>
            <person name="Arnaiz O."/>
            <person name="Billaut A."/>
            <person name="Beisson J."/>
            <person name="Blanc I."/>
            <person name="Bouhouche K."/>
            <person name="Camara F."/>
            <person name="Duharcourt S."/>
            <person name="Guigo R."/>
            <person name="Gogendeau D."/>
            <person name="Katinka M."/>
            <person name="Keller A.-M."/>
            <person name="Kissmehl R."/>
            <person name="Klotz C."/>
            <person name="Koll F."/>
            <person name="Le Moue A."/>
            <person name="Lepere C."/>
            <person name="Malinsky S."/>
            <person name="Nowacki M."/>
            <person name="Nowak J.K."/>
            <person name="Plattner H."/>
            <person name="Poulain J."/>
            <person name="Ruiz F."/>
            <person name="Serrano V."/>
            <person name="Zagulski M."/>
            <person name="Dessen P."/>
            <person name="Betermier M."/>
            <person name="Weissenbach J."/>
            <person name="Scarpelli C."/>
            <person name="Schachter V."/>
            <person name="Sperling L."/>
            <person name="Meyer E."/>
            <person name="Cohen J."/>
            <person name="Wincker P."/>
        </authorList>
    </citation>
    <scope>NUCLEOTIDE SEQUENCE [LARGE SCALE GENOMIC DNA]</scope>
    <source>
        <strain evidence="3 4">Stock d4-2</strain>
    </source>
</reference>
<organism evidence="3 4">
    <name type="scientific">Paramecium tetraurelia</name>
    <dbReference type="NCBI Taxonomy" id="5888"/>
    <lineage>
        <taxon>Eukaryota</taxon>
        <taxon>Sar</taxon>
        <taxon>Alveolata</taxon>
        <taxon>Ciliophora</taxon>
        <taxon>Intramacronucleata</taxon>
        <taxon>Oligohymenophorea</taxon>
        <taxon>Peniculida</taxon>
        <taxon>Parameciidae</taxon>
        <taxon>Paramecium</taxon>
    </lineage>
</organism>
<gene>
    <name evidence="3" type="ORF">GSPATT00036559001</name>
</gene>
<feature type="compositionally biased region" description="Polar residues" evidence="1">
    <location>
        <begin position="86"/>
        <end position="103"/>
    </location>
</feature>
<keyword evidence="2" id="KW-0472">Membrane</keyword>
<feature type="compositionally biased region" description="Low complexity" evidence="1">
    <location>
        <begin position="536"/>
        <end position="545"/>
    </location>
</feature>
<dbReference type="HOGENOM" id="CLU_403079_0_0_1"/>
<dbReference type="InParanoid" id="A0CAG2"/>
<dbReference type="Proteomes" id="UP000000600">
    <property type="component" value="Unassembled WGS sequence"/>
</dbReference>
<sequence length="652" mass="74620">MPRKNKRQNTKNKQDNNTDQNDQAEQIESAPDIDKKEEEQILNVEQNNQEVTTEQAVPQNQQNANDKQTPNQDQDNQKHEQKNQIEDIQNTQENDQFEQFNDAQKQKQQDLVSDVQQQTKNGENDIQSPSQQFDQKETSKRISATLNEETHKPQEPQFLGQPSPDSAHDENIKPSSKPNVSLSLHDSEVEHSIETPTQRPLKEVAIVQIQQHEVVLNAQAPLFVEKANDQVMLEGAPQTQLRKQNDEVVLERVQQQKMEVKVEYTNIEVQPKTHIESHQQIELEKQPQIQQQVVVERTETQSQVQVEVQKNKSEIVTEEKSKVQTQNSNDGVYLQQIPVVQLENHQEVSIEQQPRINLESRNLDTQIEKCPQIEIPLNAQSTSLHEHPIVNLEVNHNIHQVHPSPHVQSIQTEQFNSIEQQPNPSVEQKGYALFSVQAPKTEVQVTYTQVNSEPQQQLKVESNQQQTQLIQEEEKVHVQQDDQTHIEVQPSHEIINVEKREVIEHKPQLHTEQNSNPVEVSHNDSVRIEGYHVDQKNNQQKQQKQVPQFVQSPTQQVKDSEPLQPQNDAEQQFLNRSQSENHPSSSKIIQQVPQEVGMLGLSVAAAAGASQFIMKNGVKSKEGLFAALAGSAILYAGYRLFKSKSQQNEKKD</sequence>
<dbReference type="EMBL" id="CT868054">
    <property type="protein sequence ID" value="CAK67779.1"/>
    <property type="molecule type" value="Genomic_DNA"/>
</dbReference>
<dbReference type="AlphaFoldDB" id="A0CAG2"/>
<feature type="compositionally biased region" description="Basic residues" evidence="1">
    <location>
        <begin position="1"/>
        <end position="10"/>
    </location>
</feature>
<feature type="compositionally biased region" description="Polar residues" evidence="1">
    <location>
        <begin position="546"/>
        <end position="587"/>
    </location>
</feature>
<proteinExistence type="predicted"/>
<feature type="transmembrane region" description="Helical" evidence="2">
    <location>
        <begin position="623"/>
        <end position="641"/>
    </location>
</feature>
<feature type="compositionally biased region" description="Polar residues" evidence="1">
    <location>
        <begin position="43"/>
        <end position="74"/>
    </location>
</feature>
<feature type="compositionally biased region" description="Polar residues" evidence="1">
    <location>
        <begin position="109"/>
        <end position="133"/>
    </location>
</feature>
<feature type="region of interest" description="Disordered" evidence="1">
    <location>
        <begin position="1"/>
        <end position="196"/>
    </location>
</feature>
<evidence type="ECO:0000313" key="4">
    <source>
        <dbReference type="Proteomes" id="UP000000600"/>
    </source>
</evidence>
<name>A0CAG2_PARTE</name>
<feature type="compositionally biased region" description="Basic and acidic residues" evidence="1">
    <location>
        <begin position="75"/>
        <end position="85"/>
    </location>
</feature>
<accession>A0CAG2</accession>
<dbReference type="GeneID" id="5020961"/>
<evidence type="ECO:0000256" key="2">
    <source>
        <dbReference type="SAM" id="Phobius"/>
    </source>
</evidence>
<protein>
    <submittedName>
        <fullName evidence="3">Uncharacterized protein</fullName>
    </submittedName>
</protein>
<keyword evidence="2" id="KW-0812">Transmembrane</keyword>
<evidence type="ECO:0000313" key="3">
    <source>
        <dbReference type="EMBL" id="CAK67779.1"/>
    </source>
</evidence>
<keyword evidence="2" id="KW-1133">Transmembrane helix</keyword>
<dbReference type="KEGG" id="ptm:GSPATT00036559001"/>
<feature type="region of interest" description="Disordered" evidence="1">
    <location>
        <begin position="536"/>
        <end position="587"/>
    </location>
</feature>
<dbReference type="OrthoDB" id="311763at2759"/>
<keyword evidence="4" id="KW-1185">Reference proteome</keyword>